<reference evidence="2 3" key="1">
    <citation type="journal article" date="2006" name="Science">
        <title>The genome of black cottonwood, Populus trichocarpa (Torr. &amp; Gray).</title>
        <authorList>
            <person name="Tuskan G.A."/>
            <person name="Difazio S."/>
            <person name="Jansson S."/>
            <person name="Bohlmann J."/>
            <person name="Grigoriev I."/>
            <person name="Hellsten U."/>
            <person name="Putnam N."/>
            <person name="Ralph S."/>
            <person name="Rombauts S."/>
            <person name="Salamov A."/>
            <person name="Schein J."/>
            <person name="Sterck L."/>
            <person name="Aerts A."/>
            <person name="Bhalerao R.R."/>
            <person name="Bhalerao R.P."/>
            <person name="Blaudez D."/>
            <person name="Boerjan W."/>
            <person name="Brun A."/>
            <person name="Brunner A."/>
            <person name="Busov V."/>
            <person name="Campbell M."/>
            <person name="Carlson J."/>
            <person name="Chalot M."/>
            <person name="Chapman J."/>
            <person name="Chen G.L."/>
            <person name="Cooper D."/>
            <person name="Coutinho P.M."/>
            <person name="Couturier J."/>
            <person name="Covert S."/>
            <person name="Cronk Q."/>
            <person name="Cunningham R."/>
            <person name="Davis J."/>
            <person name="Degroeve S."/>
            <person name="Dejardin A."/>
            <person name="Depamphilis C."/>
            <person name="Detter J."/>
            <person name="Dirks B."/>
            <person name="Dubchak I."/>
            <person name="Duplessis S."/>
            <person name="Ehlting J."/>
            <person name="Ellis B."/>
            <person name="Gendler K."/>
            <person name="Goodstein D."/>
            <person name="Gribskov M."/>
            <person name="Grimwood J."/>
            <person name="Groover A."/>
            <person name="Gunter L."/>
            <person name="Hamberger B."/>
            <person name="Heinze B."/>
            <person name="Helariutta Y."/>
            <person name="Henrissat B."/>
            <person name="Holligan D."/>
            <person name="Holt R."/>
            <person name="Huang W."/>
            <person name="Islam-Faridi N."/>
            <person name="Jones S."/>
            <person name="Jones-Rhoades M."/>
            <person name="Jorgensen R."/>
            <person name="Joshi C."/>
            <person name="Kangasjarvi J."/>
            <person name="Karlsson J."/>
            <person name="Kelleher C."/>
            <person name="Kirkpatrick R."/>
            <person name="Kirst M."/>
            <person name="Kohler A."/>
            <person name="Kalluri U."/>
            <person name="Larimer F."/>
            <person name="Leebens-Mack J."/>
            <person name="Leple J.C."/>
            <person name="Locascio P."/>
            <person name="Lou Y."/>
            <person name="Lucas S."/>
            <person name="Martin F."/>
            <person name="Montanini B."/>
            <person name="Napoli C."/>
            <person name="Nelson D.R."/>
            <person name="Nelson C."/>
            <person name="Nieminen K."/>
            <person name="Nilsson O."/>
            <person name="Pereda V."/>
            <person name="Peter G."/>
            <person name="Philippe R."/>
            <person name="Pilate G."/>
            <person name="Poliakov A."/>
            <person name="Razumovskaya J."/>
            <person name="Richardson P."/>
            <person name="Rinaldi C."/>
            <person name="Ritland K."/>
            <person name="Rouze P."/>
            <person name="Ryaboy D."/>
            <person name="Schmutz J."/>
            <person name="Schrader J."/>
            <person name="Segerman B."/>
            <person name="Shin H."/>
            <person name="Siddiqui A."/>
            <person name="Sterky F."/>
            <person name="Terry A."/>
            <person name="Tsai C.J."/>
            <person name="Uberbacher E."/>
            <person name="Unneberg P."/>
            <person name="Vahala J."/>
            <person name="Wall K."/>
            <person name="Wessler S."/>
            <person name="Yang G."/>
            <person name="Yin T."/>
            <person name="Douglas C."/>
            <person name="Marra M."/>
            <person name="Sandberg G."/>
            <person name="Van de Peer Y."/>
            <person name="Rokhsar D."/>
        </authorList>
    </citation>
    <scope>NUCLEOTIDE SEQUENCE [LARGE SCALE GENOMIC DNA]</scope>
    <source>
        <strain evidence="3">cv. Nisqually</strain>
    </source>
</reference>
<evidence type="ECO:0000313" key="2">
    <source>
        <dbReference type="EMBL" id="PNS97148.1"/>
    </source>
</evidence>
<evidence type="ECO:0000313" key="3">
    <source>
        <dbReference type="Proteomes" id="UP000006729"/>
    </source>
</evidence>
<dbReference type="InterPro" id="IPR004648">
    <property type="entry name" value="Oligpept_transpt"/>
</dbReference>
<keyword evidence="1" id="KW-0472">Membrane</keyword>
<dbReference type="GO" id="GO:0055085">
    <property type="term" value="P:transmembrane transport"/>
    <property type="evidence" value="ECO:0007669"/>
    <property type="project" value="InterPro"/>
</dbReference>
<feature type="transmembrane region" description="Helical" evidence="1">
    <location>
        <begin position="53"/>
        <end position="72"/>
    </location>
</feature>
<dbReference type="EMBL" id="CM009305">
    <property type="protein sequence ID" value="PNS97148.1"/>
    <property type="molecule type" value="Genomic_DNA"/>
</dbReference>
<accession>B9N3T9</accession>
<evidence type="ECO:0000256" key="1">
    <source>
        <dbReference type="SAM" id="Phobius"/>
    </source>
</evidence>
<keyword evidence="3" id="KW-1185">Reference proteome</keyword>
<gene>
    <name evidence="2" type="ORF">POPTR_016G004600</name>
</gene>
<dbReference type="AlphaFoldDB" id="B9N3T9"/>
<dbReference type="eggNOG" id="KOG2262">
    <property type="taxonomic scope" value="Eukaryota"/>
</dbReference>
<protein>
    <submittedName>
        <fullName evidence="2">Uncharacterized protein</fullName>
    </submittedName>
</protein>
<sequence length="97" mass="10827">MAVSDEGLLPPFLFIKIKFSAEEANDSPIFEQVRLTVPITDEPTLSCLTFRTWVLGITSCALLAFASQFFAYSQNRLPVTSVSAQINVQEMMLYMAN</sequence>
<dbReference type="PANTHER" id="PTHR22601">
    <property type="entry name" value="ISP4 LIKE PROTEIN"/>
    <property type="match status" value="1"/>
</dbReference>
<proteinExistence type="predicted"/>
<dbReference type="Proteomes" id="UP000006729">
    <property type="component" value="Chromosome 16"/>
</dbReference>
<organism evidence="2 3">
    <name type="scientific">Populus trichocarpa</name>
    <name type="common">Western balsam poplar</name>
    <name type="synonym">Populus balsamifera subsp. trichocarpa</name>
    <dbReference type="NCBI Taxonomy" id="3694"/>
    <lineage>
        <taxon>Eukaryota</taxon>
        <taxon>Viridiplantae</taxon>
        <taxon>Streptophyta</taxon>
        <taxon>Embryophyta</taxon>
        <taxon>Tracheophyta</taxon>
        <taxon>Spermatophyta</taxon>
        <taxon>Magnoliopsida</taxon>
        <taxon>eudicotyledons</taxon>
        <taxon>Gunneridae</taxon>
        <taxon>Pentapetalae</taxon>
        <taxon>rosids</taxon>
        <taxon>fabids</taxon>
        <taxon>Malpighiales</taxon>
        <taxon>Salicaceae</taxon>
        <taxon>Saliceae</taxon>
        <taxon>Populus</taxon>
    </lineage>
</organism>
<name>B9N3T9_POPTR</name>
<dbReference type="HOGENOM" id="CLU_2350616_0_0_1"/>
<keyword evidence="1" id="KW-0812">Transmembrane</keyword>
<dbReference type="InParanoid" id="B9N3T9"/>
<keyword evidence="1" id="KW-1133">Transmembrane helix</keyword>